<evidence type="ECO:0000259" key="1">
    <source>
        <dbReference type="Pfam" id="PF11443"/>
    </source>
</evidence>
<dbReference type="EMBL" id="JAIKTU010000006">
    <property type="protein sequence ID" value="MBY0755645.1"/>
    <property type="molecule type" value="Genomic_DNA"/>
</dbReference>
<feature type="domain" description="DUF2828" evidence="1">
    <location>
        <begin position="168"/>
        <end position="243"/>
    </location>
</feature>
<accession>A0ABS7KXW0</accession>
<proteinExistence type="predicted"/>
<evidence type="ECO:0000313" key="4">
    <source>
        <dbReference type="Proteomes" id="UP001299068"/>
    </source>
</evidence>
<dbReference type="InterPro" id="IPR011205">
    <property type="entry name" value="UCP015417_vWA"/>
</dbReference>
<organism evidence="3 4">
    <name type="scientific">Clostridium sardiniense</name>
    <name type="common">Clostridium absonum</name>
    <dbReference type="NCBI Taxonomy" id="29369"/>
    <lineage>
        <taxon>Bacteria</taxon>
        <taxon>Bacillati</taxon>
        <taxon>Bacillota</taxon>
        <taxon>Clostridia</taxon>
        <taxon>Eubacteriales</taxon>
        <taxon>Clostridiaceae</taxon>
        <taxon>Clostridium</taxon>
    </lineage>
</organism>
<name>A0ABS7KXW0_CLOSR</name>
<keyword evidence="4" id="KW-1185">Reference proteome</keyword>
<dbReference type="PANTHER" id="PTHR31373:SF27">
    <property type="entry name" value="TROVE DOMAIN-CONTAINING PROTEIN"/>
    <property type="match status" value="1"/>
</dbReference>
<reference evidence="3 4" key="1">
    <citation type="journal article" date="2021" name="Cell Host Microbe">
        <title>in vivo commensal control of Clostridioides difficile virulence.</title>
        <authorList>
            <person name="Girinathan B.P."/>
            <person name="Dibenedetto N."/>
            <person name="Worley J.N."/>
            <person name="Peltier J."/>
            <person name="Arrieta-Ortiz M.L."/>
            <person name="Rupa Christinal Immanuel S."/>
            <person name="Lavin R."/>
            <person name="Delaney M.L."/>
            <person name="Cummins C."/>
            <person name="Hoffmann M."/>
            <person name="Luo Y."/>
            <person name="Gonzalez-Escalona N."/>
            <person name="Allard M."/>
            <person name="Onderdonk A.B."/>
            <person name="Gerber G.K."/>
            <person name="Sonenshein A.L."/>
            <person name="Baliga N."/>
            <person name="Dupuy B."/>
            <person name="Bry L."/>
        </authorList>
    </citation>
    <scope>NUCLEOTIDE SEQUENCE [LARGE SCALE GENOMIC DNA]</scope>
    <source>
        <strain evidence="3 4">DSM 599</strain>
    </source>
</reference>
<protein>
    <submittedName>
        <fullName evidence="3">DUF2828 family protein</fullName>
    </submittedName>
</protein>
<dbReference type="PANTHER" id="PTHR31373">
    <property type="entry name" value="OS06G0652100 PROTEIN"/>
    <property type="match status" value="1"/>
</dbReference>
<sequence>MPLKLLSRLKEEILNIDADIYQEIYEDQEYEKEKGNFSIKLLDLYNEILDSIGDNSLLEKSLLKESLDEDYISTIKLLFYTRDIEYGLGRRDIFRDAIKYTALNYSEKLKDYIYLIPKYGRWDDLYSLFDTPCQEDVINIFKEQINKDIESDSPSNLGKWLKSINTSSEASRELARKTAKGLNLSYSEYRKLTSELRKKIGVVEQKISNNEWDKIKYGDVPALAYKKYKEAFIKNDYERFQDYENISKINRSTNFDIKNNNDTISFINYLRILLDIDYKGEESSKYEEELINFIKSMDIQSGNWITALSISKSDLSNQSNYLIESLYFSLYYLYNNTGLFKDYIMKTSKPCNFKKIKTDDMLEKIKEIISNSISDYINIESILDLILLAAIKHGIDDENLPAGVLIIVDDIDKIKVANICSEQEKEHFGYNKLQEKWRSAGYTVPEIKILELNRKSKFSIKELNKNFHVITGFGEKIFDTVINDELDLMDENLNINNNIENGCNINNNLDEILNNERYNI</sequence>
<evidence type="ECO:0000259" key="2">
    <source>
        <dbReference type="Pfam" id="PF25043"/>
    </source>
</evidence>
<dbReference type="Proteomes" id="UP001299068">
    <property type="component" value="Unassembled WGS sequence"/>
</dbReference>
<dbReference type="InterPro" id="IPR056690">
    <property type="entry name" value="DUF7788"/>
</dbReference>
<dbReference type="InterPro" id="IPR058580">
    <property type="entry name" value="DUF2828"/>
</dbReference>
<evidence type="ECO:0000313" key="3">
    <source>
        <dbReference type="EMBL" id="MBY0755645.1"/>
    </source>
</evidence>
<dbReference type="Pfam" id="PF11443">
    <property type="entry name" value="DUF2828"/>
    <property type="match status" value="1"/>
</dbReference>
<dbReference type="RefSeq" id="WP_221861020.1">
    <property type="nucleotide sequence ID" value="NZ_JAIKTU010000006.1"/>
</dbReference>
<feature type="domain" description="DUF7788" evidence="2">
    <location>
        <begin position="340"/>
        <end position="491"/>
    </location>
</feature>
<dbReference type="Pfam" id="PF25043">
    <property type="entry name" value="DUF7788"/>
    <property type="match status" value="1"/>
</dbReference>
<gene>
    <name evidence="3" type="ORF">K5V21_09245</name>
</gene>
<comment type="caution">
    <text evidence="3">The sequence shown here is derived from an EMBL/GenBank/DDBJ whole genome shotgun (WGS) entry which is preliminary data.</text>
</comment>